<dbReference type="CDD" id="cd19411">
    <property type="entry name" value="MCP2201-like_sensor"/>
    <property type="match status" value="1"/>
</dbReference>
<dbReference type="RefSeq" id="WP_267845059.1">
    <property type="nucleotide sequence ID" value="NZ_JAPMXC010000001.1"/>
</dbReference>
<evidence type="ECO:0000256" key="3">
    <source>
        <dbReference type="SAM" id="Phobius"/>
    </source>
</evidence>
<evidence type="ECO:0000259" key="4">
    <source>
        <dbReference type="PROSITE" id="PS50111"/>
    </source>
</evidence>
<dbReference type="Gene3D" id="1.10.287.950">
    <property type="entry name" value="Methyl-accepting chemotaxis protein"/>
    <property type="match status" value="1"/>
</dbReference>
<dbReference type="CDD" id="cd11386">
    <property type="entry name" value="MCP_signal"/>
    <property type="match status" value="1"/>
</dbReference>
<dbReference type="SMART" id="SM00283">
    <property type="entry name" value="MA"/>
    <property type="match status" value="1"/>
</dbReference>
<dbReference type="SUPFAM" id="SSF58104">
    <property type="entry name" value="Methyl-accepting chemotaxis protein (MCP) signaling domain"/>
    <property type="match status" value="1"/>
</dbReference>
<dbReference type="CDD" id="cd06225">
    <property type="entry name" value="HAMP"/>
    <property type="match status" value="1"/>
</dbReference>
<evidence type="ECO:0000313" key="6">
    <source>
        <dbReference type="EMBL" id="MCY0385910.1"/>
    </source>
</evidence>
<dbReference type="PROSITE" id="PS50885">
    <property type="entry name" value="HAMP"/>
    <property type="match status" value="1"/>
</dbReference>
<dbReference type="PRINTS" id="PR00260">
    <property type="entry name" value="CHEMTRNSDUCR"/>
</dbReference>
<dbReference type="PROSITE" id="PS50111">
    <property type="entry name" value="CHEMOTAXIS_TRANSDUC_2"/>
    <property type="match status" value="1"/>
</dbReference>
<name>A0ABT3ZIW9_9BURK</name>
<keyword evidence="3" id="KW-0472">Membrane</keyword>
<organism evidence="6 7">
    <name type="scientific">Robbsia betulipollinis</name>
    <dbReference type="NCBI Taxonomy" id="2981849"/>
    <lineage>
        <taxon>Bacteria</taxon>
        <taxon>Pseudomonadati</taxon>
        <taxon>Pseudomonadota</taxon>
        <taxon>Betaproteobacteria</taxon>
        <taxon>Burkholderiales</taxon>
        <taxon>Burkholderiaceae</taxon>
        <taxon>Robbsia</taxon>
    </lineage>
</organism>
<keyword evidence="7" id="KW-1185">Reference proteome</keyword>
<dbReference type="Pfam" id="PF12729">
    <property type="entry name" value="4HB_MCP_1"/>
    <property type="match status" value="1"/>
</dbReference>
<dbReference type="InterPro" id="IPR024478">
    <property type="entry name" value="HlyB_4HB_MCP"/>
</dbReference>
<dbReference type="Pfam" id="PF00015">
    <property type="entry name" value="MCPsignal"/>
    <property type="match status" value="1"/>
</dbReference>
<dbReference type="InterPro" id="IPR047347">
    <property type="entry name" value="YvaQ-like_sensor"/>
</dbReference>
<dbReference type="InterPro" id="IPR051310">
    <property type="entry name" value="MCP_chemotaxis"/>
</dbReference>
<feature type="transmembrane region" description="Helical" evidence="3">
    <location>
        <begin position="12"/>
        <end position="32"/>
    </location>
</feature>
<sequence>MKARDLKISARLALAFGFVVALMVLTAILGIINLNFSTDKMNLIVNGRYPLISLSNDIKSNGYKANAVLSNLLNVTSPEQKQRYMTEYAAIRSMNAAAYTKLQGLISTPEGRDLLDQQIQARTQYGVAVKRFFADLEAGRQQDAVAEYQGDVARLQSVYYVLVDKMVEHQASVMTNDVANASENAAHAEIEMAALSVLAVLMSIVTGIFITRTIVAPINQAVDLAEAVARGNLAQDVTIEGKDEVSRLLRALKNMIGNLHAIVGQVRSGTDTIATAAREIAGGSRDLAGRTEQQASSLGQTVSAMEQLTSTVKLNADNARQANELALSASTVATRGGGAVDHAVDMMNAINQSSAKIVEIISLIDGIAFQTNILALNAAVEAARAGEHGRGFAVVATEVRNLAQRSAGAAKEIKELINDSVGQVSLGKQSVEEAGAIIRDVMSSIRQVTDIVSGISVSTREQSDGIGQINGAVMQVDRVTQENSALVEESSAAAHALQEQAGQLTEMVRAFRLER</sequence>
<comment type="similarity">
    <text evidence="1">Belongs to the methyl-accepting chemotaxis (MCP) protein family.</text>
</comment>
<feature type="domain" description="Methyl-accepting transducer" evidence="4">
    <location>
        <begin position="269"/>
        <end position="498"/>
    </location>
</feature>
<dbReference type="InterPro" id="IPR004089">
    <property type="entry name" value="MCPsignal_dom"/>
</dbReference>
<feature type="domain" description="HAMP" evidence="5">
    <location>
        <begin position="212"/>
        <end position="264"/>
    </location>
</feature>
<comment type="caution">
    <text evidence="6">The sequence shown here is derived from an EMBL/GenBank/DDBJ whole genome shotgun (WGS) entry which is preliminary data.</text>
</comment>
<reference evidence="6" key="1">
    <citation type="submission" date="2022-11" db="EMBL/GenBank/DDBJ databases">
        <title>Robbsia betulipollinis sp. nov., isolated from pollen of birch (Betula pendula).</title>
        <authorList>
            <person name="Shi H."/>
            <person name="Ambika Manirajan B."/>
            <person name="Ratering S."/>
            <person name="Geissler-Plaum R."/>
            <person name="Schnell S."/>
        </authorList>
    </citation>
    <scope>NUCLEOTIDE SEQUENCE</scope>
    <source>
        <strain evidence="6">Bb-Pol-6</strain>
    </source>
</reference>
<keyword evidence="3" id="KW-1133">Transmembrane helix</keyword>
<evidence type="ECO:0000256" key="2">
    <source>
        <dbReference type="PROSITE-ProRule" id="PRU00284"/>
    </source>
</evidence>
<dbReference type="InterPro" id="IPR004090">
    <property type="entry name" value="Chemotax_Me-accpt_rcpt"/>
</dbReference>
<dbReference type="SMART" id="SM00304">
    <property type="entry name" value="HAMP"/>
    <property type="match status" value="1"/>
</dbReference>
<gene>
    <name evidence="6" type="ORF">OVY01_01365</name>
</gene>
<dbReference type="EMBL" id="JAPMXC010000001">
    <property type="protein sequence ID" value="MCY0385910.1"/>
    <property type="molecule type" value="Genomic_DNA"/>
</dbReference>
<accession>A0ABT3ZIW9</accession>
<dbReference type="PANTHER" id="PTHR43531:SF5">
    <property type="entry name" value="METHYL-ACCEPTING CHEMOTAXIS PROTEIN III"/>
    <property type="match status" value="1"/>
</dbReference>
<evidence type="ECO:0000313" key="7">
    <source>
        <dbReference type="Proteomes" id="UP001082899"/>
    </source>
</evidence>
<proteinExistence type="inferred from homology"/>
<protein>
    <submittedName>
        <fullName evidence="6">Methyl-accepting chemotaxis protein</fullName>
    </submittedName>
</protein>
<dbReference type="InterPro" id="IPR003660">
    <property type="entry name" value="HAMP_dom"/>
</dbReference>
<evidence type="ECO:0000259" key="5">
    <source>
        <dbReference type="PROSITE" id="PS50885"/>
    </source>
</evidence>
<dbReference type="Pfam" id="PF00672">
    <property type="entry name" value="HAMP"/>
    <property type="match status" value="1"/>
</dbReference>
<evidence type="ECO:0000256" key="1">
    <source>
        <dbReference type="ARBA" id="ARBA00029447"/>
    </source>
</evidence>
<keyword evidence="2" id="KW-0807">Transducer</keyword>
<keyword evidence="3" id="KW-0812">Transmembrane</keyword>
<dbReference type="Proteomes" id="UP001082899">
    <property type="component" value="Unassembled WGS sequence"/>
</dbReference>
<dbReference type="PANTHER" id="PTHR43531">
    <property type="entry name" value="PROTEIN ICFG"/>
    <property type="match status" value="1"/>
</dbReference>